<feature type="binding site" evidence="4">
    <location>
        <position position="369"/>
    </location>
    <ligand>
        <name>3'-phosphoadenylyl sulfate</name>
        <dbReference type="ChEBI" id="CHEBI:58339"/>
    </ligand>
</feature>
<organism evidence="8">
    <name type="scientific">Amphimedon queenslandica</name>
    <name type="common">Sponge</name>
    <dbReference type="NCBI Taxonomy" id="400682"/>
    <lineage>
        <taxon>Eukaryota</taxon>
        <taxon>Metazoa</taxon>
        <taxon>Porifera</taxon>
        <taxon>Demospongiae</taxon>
        <taxon>Heteroscleromorpha</taxon>
        <taxon>Haplosclerida</taxon>
        <taxon>Niphatidae</taxon>
        <taxon>Amphimedon</taxon>
    </lineage>
</organism>
<keyword evidence="6" id="KW-1133">Transmembrane helix</keyword>
<keyword evidence="9" id="KW-1185">Reference proteome</keyword>
<dbReference type="Pfam" id="PF00685">
    <property type="entry name" value="Sulfotransfer_1"/>
    <property type="match status" value="1"/>
</dbReference>
<accession>A0A1X7VNR6</accession>
<feature type="active site" description="For sulfotransferase activity" evidence="3">
    <location>
        <position position="171"/>
    </location>
</feature>
<keyword evidence="5" id="KW-1015">Disulfide bond</keyword>
<keyword evidence="2" id="KW-0325">Glycoprotein</keyword>
<feature type="binding site" evidence="4">
    <location>
        <position position="259"/>
    </location>
    <ligand>
        <name>3'-phosphoadenylyl sulfate</name>
        <dbReference type="ChEBI" id="CHEBI:58339"/>
    </ligand>
</feature>
<dbReference type="EnsemblMetazoa" id="Aqu2.1.41028_001">
    <property type="protein sequence ID" value="Aqu2.1.41028_001"/>
    <property type="gene ID" value="Aqu2.1.41028"/>
</dbReference>
<gene>
    <name evidence="8" type="primary">100631854</name>
</gene>
<dbReference type="PANTHER" id="PTHR10605:SF72">
    <property type="entry name" value="HEPARAN SULFATE 3-O SULFOTRANSFERASE-B, ISOFORM A"/>
    <property type="match status" value="1"/>
</dbReference>
<evidence type="ECO:0000259" key="7">
    <source>
        <dbReference type="Pfam" id="PF00685"/>
    </source>
</evidence>
<dbReference type="EnsemblMetazoa" id="XM_020008364.1">
    <property type="protein sequence ID" value="XP_019863923.1"/>
    <property type="gene ID" value="LOC100631854"/>
</dbReference>
<dbReference type="InterPro" id="IPR027417">
    <property type="entry name" value="P-loop_NTPase"/>
</dbReference>
<evidence type="ECO:0000256" key="4">
    <source>
        <dbReference type="PIRSR" id="PIRSR637359-2"/>
    </source>
</evidence>
<dbReference type="Proteomes" id="UP000007879">
    <property type="component" value="Unassembled WGS sequence"/>
</dbReference>
<protein>
    <recommendedName>
        <fullName evidence="7">Sulfotransferase domain-containing protein</fullName>
    </recommendedName>
</protein>
<dbReference type="OrthoDB" id="411451at2759"/>
<dbReference type="STRING" id="400682.A0A1X7VNR6"/>
<evidence type="ECO:0000256" key="5">
    <source>
        <dbReference type="PIRSR" id="PIRSR637359-3"/>
    </source>
</evidence>
<dbReference type="Gene3D" id="3.40.50.300">
    <property type="entry name" value="P-loop containing nucleotide triphosphate hydrolases"/>
    <property type="match status" value="1"/>
</dbReference>
<evidence type="ECO:0000256" key="6">
    <source>
        <dbReference type="SAM" id="Phobius"/>
    </source>
</evidence>
<name>A0A1X7VNR6_AMPQE</name>
<proteinExistence type="predicted"/>
<feature type="transmembrane region" description="Helical" evidence="6">
    <location>
        <begin position="25"/>
        <end position="45"/>
    </location>
</feature>
<reference evidence="8" key="2">
    <citation type="submission" date="2017-05" db="UniProtKB">
        <authorList>
            <consortium name="EnsemblMetazoa"/>
        </authorList>
    </citation>
    <scope>IDENTIFICATION</scope>
</reference>
<dbReference type="PANTHER" id="PTHR10605">
    <property type="entry name" value="HEPARAN SULFATE SULFOTRANSFERASE"/>
    <property type="match status" value="1"/>
</dbReference>
<dbReference type="InParanoid" id="A0A1X7VNR6"/>
<keyword evidence="6" id="KW-0812">Transmembrane</keyword>
<reference evidence="9" key="1">
    <citation type="journal article" date="2010" name="Nature">
        <title>The Amphimedon queenslandica genome and the evolution of animal complexity.</title>
        <authorList>
            <person name="Srivastava M."/>
            <person name="Simakov O."/>
            <person name="Chapman J."/>
            <person name="Fahey B."/>
            <person name="Gauthier M.E."/>
            <person name="Mitros T."/>
            <person name="Richards G.S."/>
            <person name="Conaco C."/>
            <person name="Dacre M."/>
            <person name="Hellsten U."/>
            <person name="Larroux C."/>
            <person name="Putnam N.H."/>
            <person name="Stanke M."/>
            <person name="Adamska M."/>
            <person name="Darling A."/>
            <person name="Degnan S.M."/>
            <person name="Oakley T.H."/>
            <person name="Plachetzki D.C."/>
            <person name="Zhai Y."/>
            <person name="Adamski M."/>
            <person name="Calcino A."/>
            <person name="Cummins S.F."/>
            <person name="Goodstein D.M."/>
            <person name="Harris C."/>
            <person name="Jackson D.J."/>
            <person name="Leys S.P."/>
            <person name="Shu S."/>
            <person name="Woodcroft B.J."/>
            <person name="Vervoort M."/>
            <person name="Kosik K.S."/>
            <person name="Manning G."/>
            <person name="Degnan B.M."/>
            <person name="Rokhsar D.S."/>
        </authorList>
    </citation>
    <scope>NUCLEOTIDE SEQUENCE [LARGE SCALE GENOMIC DNA]</scope>
</reference>
<evidence type="ECO:0000313" key="8">
    <source>
        <dbReference type="EnsemblMetazoa" id="Aqu2.1.41028_001"/>
    </source>
</evidence>
<feature type="binding site" evidence="4">
    <location>
        <begin position="384"/>
        <end position="388"/>
    </location>
    <ligand>
        <name>3'-phosphoadenylyl sulfate</name>
        <dbReference type="ChEBI" id="CHEBI:58339"/>
    </ligand>
</feature>
<evidence type="ECO:0000256" key="2">
    <source>
        <dbReference type="ARBA" id="ARBA00023180"/>
    </source>
</evidence>
<dbReference type="KEGG" id="aqu:100631854"/>
<dbReference type="InterPro" id="IPR000863">
    <property type="entry name" value="Sulfotransferase_dom"/>
</dbReference>
<keyword evidence="1" id="KW-0808">Transferase</keyword>
<feature type="domain" description="Sulfotransferase" evidence="7">
    <location>
        <begin position="162"/>
        <end position="404"/>
    </location>
</feature>
<sequence>MHNQSCKTMEPPSLHLLSCCKTRRGILACLLTLLLTLFGGCFVLLREDGTAMKYVMKPPEEPRDALKLSISTENITDTDGSNGVTGYNTTDAGIDTGPSLSSTASLHVDYDRYGDQFEYFPPRGRVRRKKKRKHTHHSPTLVDHPWTSPKNDNISMYAHRFPHYFIIGFAKTGTKALYELLKMHPQLDGPRREMRYFSSGQIQNLTSYLSRFPPPPAQGYTIEKSPDYILSPLPAVRLKKAAIESGVETSSLKFIVMFRNPVVRSVSDYLEMVSWSYMNRKPALPPFDMMVLSPDSRVDDSLNIINSSCYSYHLKQWFNIFGKDQFCFVNGDQFITDPYTEAKALEECLHLNSFFTKKNFVFNKKRKFYCFKTSNAPMCMSGAKGRKHPFVSEEVVTTLKDYFRAYNEELYSLISRSFDWESSMKS</sequence>
<keyword evidence="6" id="KW-0472">Membrane</keyword>
<evidence type="ECO:0000313" key="9">
    <source>
        <dbReference type="Proteomes" id="UP000007879"/>
    </source>
</evidence>
<evidence type="ECO:0000256" key="3">
    <source>
        <dbReference type="PIRSR" id="PIRSR637359-1"/>
    </source>
</evidence>
<dbReference type="GO" id="GO:0008467">
    <property type="term" value="F:[heparan sulfate]-glucosamine 3-sulfotransferase activity"/>
    <property type="evidence" value="ECO:0007669"/>
    <property type="project" value="TreeGrafter"/>
</dbReference>
<feature type="disulfide bond" evidence="5">
    <location>
        <begin position="370"/>
        <end position="379"/>
    </location>
</feature>
<dbReference type="InterPro" id="IPR037359">
    <property type="entry name" value="NST/OST"/>
</dbReference>
<dbReference type="SUPFAM" id="SSF52540">
    <property type="entry name" value="P-loop containing nucleoside triphosphate hydrolases"/>
    <property type="match status" value="1"/>
</dbReference>
<evidence type="ECO:0000256" key="1">
    <source>
        <dbReference type="ARBA" id="ARBA00022679"/>
    </source>
</evidence>
<dbReference type="AlphaFoldDB" id="A0A1X7VNR6"/>
<feature type="binding site" evidence="4">
    <location>
        <position position="267"/>
    </location>
    <ligand>
        <name>3'-phosphoadenylyl sulfate</name>
        <dbReference type="ChEBI" id="CHEBI:58339"/>
    </ligand>
</feature>